<evidence type="ECO:0000313" key="2">
    <source>
        <dbReference type="Proteomes" id="UP000735302"/>
    </source>
</evidence>
<protein>
    <submittedName>
        <fullName evidence="1">Uncharacterized protein</fullName>
    </submittedName>
</protein>
<gene>
    <name evidence="1" type="ORF">PoB_005660700</name>
</gene>
<organism evidence="1 2">
    <name type="scientific">Plakobranchus ocellatus</name>
    <dbReference type="NCBI Taxonomy" id="259542"/>
    <lineage>
        <taxon>Eukaryota</taxon>
        <taxon>Metazoa</taxon>
        <taxon>Spiralia</taxon>
        <taxon>Lophotrochozoa</taxon>
        <taxon>Mollusca</taxon>
        <taxon>Gastropoda</taxon>
        <taxon>Heterobranchia</taxon>
        <taxon>Euthyneura</taxon>
        <taxon>Panpulmonata</taxon>
        <taxon>Sacoglossa</taxon>
        <taxon>Placobranchoidea</taxon>
        <taxon>Plakobranchidae</taxon>
        <taxon>Plakobranchus</taxon>
    </lineage>
</organism>
<accession>A0AAV4CEW2</accession>
<keyword evidence="2" id="KW-1185">Reference proteome</keyword>
<name>A0AAV4CEW2_9GAST</name>
<evidence type="ECO:0000313" key="1">
    <source>
        <dbReference type="EMBL" id="GFO30102.1"/>
    </source>
</evidence>
<comment type="caution">
    <text evidence="1">The sequence shown here is derived from an EMBL/GenBank/DDBJ whole genome shotgun (WGS) entry which is preliminary data.</text>
</comment>
<sequence>MDSLSVISNFRIKYLTIFSTKTLGGFIDSTRLKVAKPKRAKHNIIYQMKGASVAQWLASPPVDLQGSMYRMFELHHWRPGLKEGLKA</sequence>
<proteinExistence type="predicted"/>
<dbReference type="EMBL" id="BLXT01006220">
    <property type="protein sequence ID" value="GFO30102.1"/>
    <property type="molecule type" value="Genomic_DNA"/>
</dbReference>
<dbReference type="Proteomes" id="UP000735302">
    <property type="component" value="Unassembled WGS sequence"/>
</dbReference>
<dbReference type="AlphaFoldDB" id="A0AAV4CEW2"/>
<reference evidence="1 2" key="1">
    <citation type="journal article" date="2021" name="Elife">
        <title>Chloroplast acquisition without the gene transfer in kleptoplastic sea slugs, Plakobranchus ocellatus.</title>
        <authorList>
            <person name="Maeda T."/>
            <person name="Takahashi S."/>
            <person name="Yoshida T."/>
            <person name="Shimamura S."/>
            <person name="Takaki Y."/>
            <person name="Nagai Y."/>
            <person name="Toyoda A."/>
            <person name="Suzuki Y."/>
            <person name="Arimoto A."/>
            <person name="Ishii H."/>
            <person name="Satoh N."/>
            <person name="Nishiyama T."/>
            <person name="Hasebe M."/>
            <person name="Maruyama T."/>
            <person name="Minagawa J."/>
            <person name="Obokata J."/>
            <person name="Shigenobu S."/>
        </authorList>
    </citation>
    <scope>NUCLEOTIDE SEQUENCE [LARGE SCALE GENOMIC DNA]</scope>
</reference>